<reference evidence="1" key="1">
    <citation type="submission" date="2020-11" db="EMBL/GenBank/DDBJ databases">
        <title>Adaptations for nitrogen fixation in a non-lichenized fungal sporocarp promotes dispersal by wood-feeding termites.</title>
        <authorList>
            <consortium name="DOE Joint Genome Institute"/>
            <person name="Koch R.A."/>
            <person name="Yoon G."/>
            <person name="Arayal U."/>
            <person name="Lail K."/>
            <person name="Amirebrahimi M."/>
            <person name="Labutti K."/>
            <person name="Lipzen A."/>
            <person name="Riley R."/>
            <person name="Barry K."/>
            <person name="Henrissat B."/>
            <person name="Grigoriev I.V."/>
            <person name="Herr J.R."/>
            <person name="Aime M.C."/>
        </authorList>
    </citation>
    <scope>NUCLEOTIDE SEQUENCE</scope>
    <source>
        <strain evidence="1">MCA 3950</strain>
    </source>
</reference>
<evidence type="ECO:0000313" key="1">
    <source>
        <dbReference type="EMBL" id="KAG7444002.1"/>
    </source>
</evidence>
<comment type="caution">
    <text evidence="1">The sequence shown here is derived from an EMBL/GenBank/DDBJ whole genome shotgun (WGS) entry which is preliminary data.</text>
</comment>
<dbReference type="AlphaFoldDB" id="A0A9P7VNQ9"/>
<accession>A0A9P7VNQ9</accession>
<dbReference type="RefSeq" id="XP_043037502.1">
    <property type="nucleotide sequence ID" value="XM_043184330.1"/>
</dbReference>
<dbReference type="OrthoDB" id="10051892at2759"/>
<protein>
    <submittedName>
        <fullName evidence="1">Uncharacterized protein</fullName>
    </submittedName>
</protein>
<sequence>MEQLDCTYAKNQLSLDRLKTAYDQKLRYSMLHIPPELGRKPPDSLRRTASVGVIYCLIADPEKENRGVDSQRIGGDFMQICFSISSGDVTELPKSLGEAKSWTRSLIIKALIPEGFFAMLDMLEEVQDSKTCSQIAARDSVMRANPFHGHGCSKATYGAICLNKPPQKVESSILKDFSPRHFRMHAAKIEPLWSTTKVADYAFASTVPIPGETFSEGSWLRWTLKQVRPYGTFGAPCTVD</sequence>
<evidence type="ECO:0000313" key="2">
    <source>
        <dbReference type="Proteomes" id="UP000812287"/>
    </source>
</evidence>
<organism evidence="1 2">
    <name type="scientific">Guyanagaster necrorhizus</name>
    <dbReference type="NCBI Taxonomy" id="856835"/>
    <lineage>
        <taxon>Eukaryota</taxon>
        <taxon>Fungi</taxon>
        <taxon>Dikarya</taxon>
        <taxon>Basidiomycota</taxon>
        <taxon>Agaricomycotina</taxon>
        <taxon>Agaricomycetes</taxon>
        <taxon>Agaricomycetidae</taxon>
        <taxon>Agaricales</taxon>
        <taxon>Marasmiineae</taxon>
        <taxon>Physalacriaceae</taxon>
        <taxon>Guyanagaster</taxon>
    </lineage>
</organism>
<dbReference type="Proteomes" id="UP000812287">
    <property type="component" value="Unassembled WGS sequence"/>
</dbReference>
<name>A0A9P7VNQ9_9AGAR</name>
<keyword evidence="2" id="KW-1185">Reference proteome</keyword>
<proteinExistence type="predicted"/>
<dbReference type="EMBL" id="MU250542">
    <property type="protein sequence ID" value="KAG7444002.1"/>
    <property type="molecule type" value="Genomic_DNA"/>
</dbReference>
<gene>
    <name evidence="1" type="ORF">BT62DRAFT_921626</name>
</gene>
<dbReference type="GeneID" id="66106627"/>